<feature type="compositionally biased region" description="Polar residues" evidence="1">
    <location>
        <begin position="119"/>
        <end position="129"/>
    </location>
</feature>
<reference evidence="4" key="1">
    <citation type="journal article" date="2014" name="Stand. Genomic Sci.">
        <title>Genome sequence of the exopolysaccharide-producing Salipiger mucosus type strain (DSM 16094(T)), a moderately halophilic member of the Roseobacter clade.</title>
        <authorList>
            <person name="Riedel T."/>
            <person name="Spring S."/>
            <person name="Fiebig A."/>
            <person name="Petersen J."/>
            <person name="Kyrpides N.C."/>
            <person name="Goker M."/>
            <person name="Klenk H.P."/>
        </authorList>
    </citation>
    <scope>NUCLEOTIDE SEQUENCE [LARGE SCALE GENOMIC DNA]</scope>
    <source>
        <strain evidence="4">DSM 16094</strain>
    </source>
</reference>
<feature type="region of interest" description="Disordered" evidence="1">
    <location>
        <begin position="249"/>
        <end position="280"/>
    </location>
</feature>
<dbReference type="eggNOG" id="COG3144">
    <property type="taxonomic scope" value="Bacteria"/>
</dbReference>
<accession>S9RX83</accession>
<dbReference type="STRING" id="1123237.Salmuc_00924"/>
<dbReference type="InterPro" id="IPR038610">
    <property type="entry name" value="FliK-like_C_sf"/>
</dbReference>
<proteinExistence type="predicted"/>
<dbReference type="Pfam" id="PF02120">
    <property type="entry name" value="Flg_hook"/>
    <property type="match status" value="1"/>
</dbReference>
<dbReference type="InterPro" id="IPR021136">
    <property type="entry name" value="Flagellar_hook_control-like_C"/>
</dbReference>
<dbReference type="Proteomes" id="UP000015347">
    <property type="component" value="Unassembled WGS sequence"/>
</dbReference>
<feature type="region of interest" description="Disordered" evidence="1">
    <location>
        <begin position="34"/>
        <end position="138"/>
    </location>
</feature>
<dbReference type="OrthoDB" id="7203912at2"/>
<dbReference type="Gene3D" id="3.30.750.140">
    <property type="match status" value="1"/>
</dbReference>
<feature type="compositionally biased region" description="Basic and acidic residues" evidence="1">
    <location>
        <begin position="318"/>
        <end position="328"/>
    </location>
</feature>
<feature type="compositionally biased region" description="Polar residues" evidence="1">
    <location>
        <begin position="167"/>
        <end position="176"/>
    </location>
</feature>
<name>S9RX83_9RHOB</name>
<dbReference type="AlphaFoldDB" id="S9RX83"/>
<protein>
    <submittedName>
        <fullName evidence="3">Flagellar hook-length control protein</fullName>
    </submittedName>
</protein>
<dbReference type="CDD" id="cd17470">
    <property type="entry name" value="T3SS_Flik_C"/>
    <property type="match status" value="1"/>
</dbReference>
<feature type="region of interest" description="Disordered" evidence="1">
    <location>
        <begin position="153"/>
        <end position="184"/>
    </location>
</feature>
<evidence type="ECO:0000259" key="2">
    <source>
        <dbReference type="Pfam" id="PF02120"/>
    </source>
</evidence>
<feature type="compositionally biased region" description="Basic and acidic residues" evidence="1">
    <location>
        <begin position="49"/>
        <end position="58"/>
    </location>
</feature>
<feature type="compositionally biased region" description="Polar residues" evidence="1">
    <location>
        <begin position="257"/>
        <end position="273"/>
    </location>
</feature>
<organism evidence="3 4">
    <name type="scientific">Salipiger mucosus DSM 16094</name>
    <dbReference type="NCBI Taxonomy" id="1123237"/>
    <lineage>
        <taxon>Bacteria</taxon>
        <taxon>Pseudomonadati</taxon>
        <taxon>Pseudomonadota</taxon>
        <taxon>Alphaproteobacteria</taxon>
        <taxon>Rhodobacterales</taxon>
        <taxon>Roseobacteraceae</taxon>
        <taxon>Salipiger</taxon>
    </lineage>
</organism>
<feature type="compositionally biased region" description="Basic and acidic residues" evidence="1">
    <location>
        <begin position="416"/>
        <end position="438"/>
    </location>
</feature>
<dbReference type="EMBL" id="APVH01000020">
    <property type="protein sequence ID" value="EPX82605.1"/>
    <property type="molecule type" value="Genomic_DNA"/>
</dbReference>
<gene>
    <name evidence="3" type="ORF">Salmuc_00924</name>
</gene>
<evidence type="ECO:0000313" key="4">
    <source>
        <dbReference type="Proteomes" id="UP000015347"/>
    </source>
</evidence>
<keyword evidence="3" id="KW-0282">Flagellum</keyword>
<sequence length="655" mass="69986">MAGCRRSRSRSSDLPQGYEDIVVRSAAEIARARNGFRVNGGHVGNAGDSRSRMRRLDSQPHGQALGNEVDFLGSDRSKVRANFTRAGMGDPDPLGSGRSDTSDVASQGGSGRGERLAWQTRQRAVSSGPSDVPVAQDKWMKWSEGGVVNVSSKRIGNVDGSRPLGSPVSSQGTETVSPKPGDLLMKRRDRAAFRGAPEQPKWATEDDKWAQAVKEGSSSVAIHNPGRAPAASFAAMRFKGQFHGKLAGAMRQGAGGSRTTSQQHSRLTEQKATQFAPKRTEAVRAVEADRALAGPDAFRQSEVVDLAKLPARGGAEGKPLRTRDECGRTKNFVAFRRGPSRAESDPSLPQQRPPGDSREPSLVLGDVGKDPRARRAGLAEMDGVPARKMTRAAADGQFASTGNVASEVFRSGRRKTPLELRDRETLKEARESSRDPGPRIEPMAGASRSISAPPEPGGVMVATGSHAGFSEPLVVVASAASHFWADTESDTMPHDAPAAGLSDGVRTATIGPQQASGMRVDGHTAVLRQVNDALDRLRDGQVELRLDPEELGRVRFRMSHGDSGLVLHIAADRPETLDLLRRHAEQLSAYLSEMGYDTASFSFGSDQQQMGDHGDRDLEAASVARREDCEDEHGAGIAELSGMPGVPSDGLDLKL</sequence>
<feature type="compositionally biased region" description="Polar residues" evidence="1">
    <location>
        <begin position="98"/>
        <end position="107"/>
    </location>
</feature>
<evidence type="ECO:0000256" key="1">
    <source>
        <dbReference type="SAM" id="MobiDB-lite"/>
    </source>
</evidence>
<evidence type="ECO:0000313" key="3">
    <source>
        <dbReference type="EMBL" id="EPX82605.1"/>
    </source>
</evidence>
<keyword evidence="4" id="KW-1185">Reference proteome</keyword>
<keyword evidence="3" id="KW-0969">Cilium</keyword>
<feature type="region of interest" description="Disordered" evidence="1">
    <location>
        <begin position="310"/>
        <end position="455"/>
    </location>
</feature>
<dbReference type="HOGENOM" id="CLU_418489_0_0_5"/>
<comment type="caution">
    <text evidence="3">The sequence shown here is derived from an EMBL/GenBank/DDBJ whole genome shotgun (WGS) entry which is preliminary data.</text>
</comment>
<keyword evidence="3" id="KW-0966">Cell projection</keyword>
<feature type="domain" description="Flagellar hook-length control protein-like C-terminal" evidence="2">
    <location>
        <begin position="540"/>
        <end position="609"/>
    </location>
</feature>